<dbReference type="Proteomes" id="UP000593591">
    <property type="component" value="Chromosome"/>
</dbReference>
<accession>A0A7M1XKH2</accession>
<dbReference type="InterPro" id="IPR000160">
    <property type="entry name" value="GGDEF_dom"/>
</dbReference>
<proteinExistence type="predicted"/>
<feature type="domain" description="GGDEF" evidence="1">
    <location>
        <begin position="42"/>
        <end position="179"/>
    </location>
</feature>
<protein>
    <submittedName>
        <fullName evidence="2">GGDEF domain-containing protein</fullName>
    </submittedName>
</protein>
<dbReference type="KEGG" id="trc:DYE49_04060"/>
<dbReference type="PANTHER" id="PTHR46663:SF2">
    <property type="entry name" value="GGDEF DOMAIN-CONTAINING PROTEIN"/>
    <property type="match status" value="1"/>
</dbReference>
<organism evidence="2 3">
    <name type="scientific">Treponema rectale</name>
    <dbReference type="NCBI Taxonomy" id="744512"/>
    <lineage>
        <taxon>Bacteria</taxon>
        <taxon>Pseudomonadati</taxon>
        <taxon>Spirochaetota</taxon>
        <taxon>Spirochaetia</taxon>
        <taxon>Spirochaetales</taxon>
        <taxon>Treponemataceae</taxon>
        <taxon>Treponema</taxon>
    </lineage>
</organism>
<dbReference type="SUPFAM" id="SSF55073">
    <property type="entry name" value="Nucleotide cyclase"/>
    <property type="match status" value="1"/>
</dbReference>
<dbReference type="AlphaFoldDB" id="A0A7M1XKH2"/>
<dbReference type="PANTHER" id="PTHR46663">
    <property type="entry name" value="DIGUANYLATE CYCLASE DGCT-RELATED"/>
    <property type="match status" value="1"/>
</dbReference>
<reference evidence="2 3" key="1">
    <citation type="submission" date="2018-08" db="EMBL/GenBank/DDBJ databases">
        <title>The first complete genome of Treponema rectale (CHPAT), a commensal spirochete of the bovine rectum.</title>
        <authorList>
            <person name="Staton G.J."/>
            <person name="Clegg S.R."/>
            <person name="Carter S.D."/>
            <person name="Radford A.D."/>
            <person name="Darby A."/>
            <person name="Hall N."/>
            <person name="Birtles R.J."/>
            <person name="Evans N.J."/>
        </authorList>
    </citation>
    <scope>NUCLEOTIDE SEQUENCE [LARGE SCALE GENOMIC DNA]</scope>
    <source>
        <strain evidence="2 3">CHPA</strain>
    </source>
</reference>
<evidence type="ECO:0000313" key="2">
    <source>
        <dbReference type="EMBL" id="QOS39680.1"/>
    </source>
</evidence>
<evidence type="ECO:0000313" key="3">
    <source>
        <dbReference type="Proteomes" id="UP000593591"/>
    </source>
</evidence>
<gene>
    <name evidence="2" type="ORF">DYE49_04060</name>
</gene>
<dbReference type="InterPro" id="IPR029787">
    <property type="entry name" value="Nucleotide_cyclase"/>
</dbReference>
<dbReference type="SMART" id="SM00267">
    <property type="entry name" value="GGDEF"/>
    <property type="match status" value="1"/>
</dbReference>
<dbReference type="InterPro" id="IPR043128">
    <property type="entry name" value="Rev_trsase/Diguanyl_cyclase"/>
</dbReference>
<dbReference type="InterPro" id="IPR052163">
    <property type="entry name" value="DGC-Regulatory_Protein"/>
</dbReference>
<dbReference type="EMBL" id="CP031517">
    <property type="protein sequence ID" value="QOS39680.1"/>
    <property type="molecule type" value="Genomic_DNA"/>
</dbReference>
<dbReference type="NCBIfam" id="TIGR00254">
    <property type="entry name" value="GGDEF"/>
    <property type="match status" value="1"/>
</dbReference>
<dbReference type="Gene3D" id="3.30.70.270">
    <property type="match status" value="1"/>
</dbReference>
<evidence type="ECO:0000259" key="1">
    <source>
        <dbReference type="PROSITE" id="PS50887"/>
    </source>
</evidence>
<dbReference type="Pfam" id="PF00990">
    <property type="entry name" value="GGDEF"/>
    <property type="match status" value="1"/>
</dbReference>
<dbReference type="CDD" id="cd01949">
    <property type="entry name" value="GGDEF"/>
    <property type="match status" value="1"/>
</dbReference>
<dbReference type="PROSITE" id="PS50887">
    <property type="entry name" value="GGDEF"/>
    <property type="match status" value="1"/>
</dbReference>
<sequence>MNPNTLPLFTSHLKEHVYDALTGLVNREYIIKYAQSLIDTGILFGFFLVNIDNFKKINDAEGHILGDQVLKDCAKILKENIGERGVVSRYTGDEFAIIIPNIAMYDDVWNIARKYSQAVRKASFPYLTNSKQENTITVTSGISRYPIDGHNVQELINLADKAMYRGKTKGKNCFIIFNKALHGSIDPKSRHSKLTVPGLINYTFSMFMKHDFMDAFSKVSHLIGNYFSDNSLVLWHDRKLFVGYNAENYEIKVRDYPEELPDIEFHDNETYKVFYRSIIKRNPDLSMLYKIMKSRNIGTLIVFKTKIEGNVNAALIIEAVDEKIWSDNEITIYQTIANLIAYANHCSIID</sequence>
<name>A0A7M1XKH2_9SPIR</name>